<sequence length="198" mass="22558">MARKAQTPDIGPFDRHSISLRVDHVRQLFQTLDPYPFTERDLDKDAEEFIVSWARELTGDGPIRIVIHLPAQEASSAEGRKLGNAVRRYFEERTRAVSLDLRECFRLGRLSLAIGASVLALCMLGAQALSQHSFPGSLQSFLTESLIILGWVANWRPMEILLYDWWPIARHRNLLRRLSVADVRIVAVSPDERSHPPH</sequence>
<gene>
    <name evidence="1" type="ORF">L485_09235</name>
</gene>
<keyword evidence="2" id="KW-1185">Reference proteome</keyword>
<dbReference type="EMBL" id="ATIB01000050">
    <property type="protein sequence ID" value="EQB02187.1"/>
    <property type="molecule type" value="Genomic_DNA"/>
</dbReference>
<name>T0GNC7_9SPHN</name>
<dbReference type="Proteomes" id="UP000015524">
    <property type="component" value="Unassembled WGS sequence"/>
</dbReference>
<evidence type="ECO:0000313" key="1">
    <source>
        <dbReference type="EMBL" id="EQB02187.1"/>
    </source>
</evidence>
<organism evidence="1 2">
    <name type="scientific">Sphingobium baderi LL03</name>
    <dbReference type="NCBI Taxonomy" id="1114964"/>
    <lineage>
        <taxon>Bacteria</taxon>
        <taxon>Pseudomonadati</taxon>
        <taxon>Pseudomonadota</taxon>
        <taxon>Alphaproteobacteria</taxon>
        <taxon>Sphingomonadales</taxon>
        <taxon>Sphingomonadaceae</taxon>
        <taxon>Sphingobium</taxon>
    </lineage>
</organism>
<evidence type="ECO:0000313" key="2">
    <source>
        <dbReference type="Proteomes" id="UP000015524"/>
    </source>
</evidence>
<comment type="caution">
    <text evidence="1">The sequence shown here is derived from an EMBL/GenBank/DDBJ whole genome shotgun (WGS) entry which is preliminary data.</text>
</comment>
<dbReference type="eggNOG" id="ENOG5031A0K">
    <property type="taxonomic scope" value="Bacteria"/>
</dbReference>
<dbReference type="AlphaFoldDB" id="T0GNC7"/>
<proteinExistence type="predicted"/>
<accession>T0GNC7</accession>
<dbReference type="OrthoDB" id="653003at2"/>
<reference evidence="1 2" key="1">
    <citation type="journal article" date="2013" name="Genome Announc.">
        <title>Draft Genome Sequence of a Hexachlorocyclohexane-Degrading Bacterium, Sphingobium baderi Strain LL03T.</title>
        <authorList>
            <person name="Kaur J."/>
            <person name="Verma H."/>
            <person name="Tripathi C."/>
            <person name="Khurana J.P."/>
            <person name="Lal R."/>
        </authorList>
    </citation>
    <scope>NUCLEOTIDE SEQUENCE [LARGE SCALE GENOMIC DNA]</scope>
    <source>
        <strain evidence="1 2">LL03</strain>
    </source>
</reference>
<protein>
    <submittedName>
        <fullName evidence="1">Uncharacterized protein</fullName>
    </submittedName>
</protein>
<dbReference type="PATRIC" id="fig|1114964.3.peg.1804"/>